<dbReference type="EMBL" id="UINC01091140">
    <property type="protein sequence ID" value="SVC43674.1"/>
    <property type="molecule type" value="Genomic_DNA"/>
</dbReference>
<proteinExistence type="predicted"/>
<accession>A0A382M3S7</accession>
<name>A0A382M3S7_9ZZZZ</name>
<organism evidence="1">
    <name type="scientific">marine metagenome</name>
    <dbReference type="NCBI Taxonomy" id="408172"/>
    <lineage>
        <taxon>unclassified sequences</taxon>
        <taxon>metagenomes</taxon>
        <taxon>ecological metagenomes</taxon>
    </lineage>
</organism>
<gene>
    <name evidence="1" type="ORF">METZ01_LOCUS296528</name>
</gene>
<evidence type="ECO:0000313" key="1">
    <source>
        <dbReference type="EMBL" id="SVC43674.1"/>
    </source>
</evidence>
<protein>
    <submittedName>
        <fullName evidence="1">Uncharacterized protein</fullName>
    </submittedName>
</protein>
<reference evidence="1" key="1">
    <citation type="submission" date="2018-05" db="EMBL/GenBank/DDBJ databases">
        <authorList>
            <person name="Lanie J.A."/>
            <person name="Ng W.-L."/>
            <person name="Kazmierczak K.M."/>
            <person name="Andrzejewski T.M."/>
            <person name="Davidsen T.M."/>
            <person name="Wayne K.J."/>
            <person name="Tettelin H."/>
            <person name="Glass J.I."/>
            <person name="Rusch D."/>
            <person name="Podicherti R."/>
            <person name="Tsui H.-C.T."/>
            <person name="Winkler M.E."/>
        </authorList>
    </citation>
    <scope>NUCLEOTIDE SEQUENCE</scope>
</reference>
<sequence length="51" mass="5383">MRVAGQVGGQGVGEVFHLILETGGAATGAGPVYEYYLRHGGVPLVYFLVIY</sequence>
<dbReference type="AlphaFoldDB" id="A0A382M3S7"/>